<feature type="transmembrane region" description="Helical" evidence="9">
    <location>
        <begin position="75"/>
        <end position="96"/>
    </location>
</feature>
<gene>
    <name evidence="10" type="ORF">JCM19240_5808</name>
</gene>
<feature type="transmembrane region" description="Helical" evidence="9">
    <location>
        <begin position="48"/>
        <end position="69"/>
    </location>
</feature>
<evidence type="ECO:0000313" key="10">
    <source>
        <dbReference type="EMBL" id="GAL32377.1"/>
    </source>
</evidence>
<evidence type="ECO:0000256" key="1">
    <source>
        <dbReference type="ARBA" id="ARBA00004429"/>
    </source>
</evidence>
<dbReference type="PANTHER" id="PTHR30574:SF1">
    <property type="entry name" value="SULPHUR TRANSPORT DOMAIN-CONTAINING PROTEIN"/>
    <property type="match status" value="1"/>
</dbReference>
<dbReference type="AlphaFoldDB" id="A0A090TM71"/>
<comment type="caution">
    <text evidence="10">The sequence shown here is derived from an EMBL/GenBank/DDBJ whole genome shotgun (WGS) entry which is preliminary data.</text>
</comment>
<keyword evidence="3" id="KW-1003">Cell membrane</keyword>
<evidence type="ECO:0000256" key="7">
    <source>
        <dbReference type="ARBA" id="ARBA00023136"/>
    </source>
</evidence>
<keyword evidence="4" id="KW-0997">Cell inner membrane</keyword>
<keyword evidence="5 9" id="KW-0812">Transmembrane</keyword>
<organism evidence="10 11">
    <name type="scientific">Vibrio maritimus</name>
    <dbReference type="NCBI Taxonomy" id="990268"/>
    <lineage>
        <taxon>Bacteria</taxon>
        <taxon>Pseudomonadati</taxon>
        <taxon>Pseudomonadota</taxon>
        <taxon>Gammaproteobacteria</taxon>
        <taxon>Vibrionales</taxon>
        <taxon>Vibrionaceae</taxon>
        <taxon>Vibrio</taxon>
    </lineage>
</organism>
<dbReference type="GO" id="GO:0005886">
    <property type="term" value="C:plasma membrane"/>
    <property type="evidence" value="ECO:0007669"/>
    <property type="project" value="UniProtKB-SubCell"/>
</dbReference>
<evidence type="ECO:0000256" key="6">
    <source>
        <dbReference type="ARBA" id="ARBA00022989"/>
    </source>
</evidence>
<keyword evidence="11" id="KW-1185">Reference proteome</keyword>
<accession>A0A090TM71</accession>
<comment type="similarity">
    <text evidence="8">Belongs to the TsuA/YedE (TC 9.B.102) family.</text>
</comment>
<dbReference type="InterPro" id="IPR007272">
    <property type="entry name" value="Sulf_transp_TsuA/YedE"/>
</dbReference>
<proteinExistence type="inferred from homology"/>
<keyword evidence="6 9" id="KW-1133">Transmembrane helix</keyword>
<comment type="subcellular location">
    <subcellularLocation>
        <location evidence="1">Cell inner membrane</location>
        <topology evidence="1">Multi-pass membrane protein</topology>
    </subcellularLocation>
</comment>
<dbReference type="Proteomes" id="UP000029224">
    <property type="component" value="Unassembled WGS sequence"/>
</dbReference>
<protein>
    <submittedName>
        <fullName evidence="10">Probable transmembrane protein</fullName>
    </submittedName>
</protein>
<evidence type="ECO:0000256" key="8">
    <source>
        <dbReference type="ARBA" id="ARBA00035655"/>
    </source>
</evidence>
<dbReference type="EMBL" id="BBMT01000001">
    <property type="protein sequence ID" value="GAL32377.1"/>
    <property type="molecule type" value="Genomic_DNA"/>
</dbReference>
<dbReference type="Pfam" id="PF04143">
    <property type="entry name" value="Sulf_transp"/>
    <property type="match status" value="1"/>
</dbReference>
<feature type="transmembrane region" description="Helical" evidence="9">
    <location>
        <begin position="117"/>
        <end position="137"/>
    </location>
</feature>
<evidence type="ECO:0000256" key="5">
    <source>
        <dbReference type="ARBA" id="ARBA00022692"/>
    </source>
</evidence>
<evidence type="ECO:0000256" key="3">
    <source>
        <dbReference type="ARBA" id="ARBA00022475"/>
    </source>
</evidence>
<reference evidence="10 11" key="1">
    <citation type="submission" date="2014-09" db="EMBL/GenBank/DDBJ databases">
        <title>Vibrio maritimus JCM 19240. (C210) whole genome shotgun sequence.</title>
        <authorList>
            <person name="Sawabe T."/>
            <person name="Meirelles P."/>
            <person name="Nakanishi M."/>
            <person name="Sayaka M."/>
            <person name="Hattori M."/>
            <person name="Ohkuma M."/>
        </authorList>
    </citation>
    <scope>NUCLEOTIDE SEQUENCE [LARGE SCALE GENOMIC DNA]</scope>
    <source>
        <strain evidence="10 11">JCM 19240</strain>
    </source>
</reference>
<dbReference type="OrthoDB" id="9814020at2"/>
<keyword evidence="2" id="KW-0813">Transport</keyword>
<sequence>MEFTFPWASLLGGMLLGVSATLLLLFNGKIAGISGIVGRIYKGRKGDTSWRILFVLGMILGGVVSAKALNIAPAAMVVSTPLVLVAGLLVGIGTKLGNGCTSGHGICGMGRLSRRSIAATMTFMAVAMVTTTIMLHVL</sequence>
<evidence type="ECO:0000256" key="2">
    <source>
        <dbReference type="ARBA" id="ARBA00022448"/>
    </source>
</evidence>
<evidence type="ECO:0000256" key="9">
    <source>
        <dbReference type="SAM" id="Phobius"/>
    </source>
</evidence>
<name>A0A090TM71_9VIBR</name>
<reference evidence="10 11" key="2">
    <citation type="submission" date="2014-09" db="EMBL/GenBank/DDBJ databases">
        <authorList>
            <consortium name="NBRP consortium"/>
            <person name="Sawabe T."/>
            <person name="Meirelles P."/>
            <person name="Nakanishi M."/>
            <person name="Sayaka M."/>
            <person name="Hattori M."/>
            <person name="Ohkuma M."/>
        </authorList>
    </citation>
    <scope>NUCLEOTIDE SEQUENCE [LARGE SCALE GENOMIC DNA]</scope>
    <source>
        <strain evidence="10 11">JCM 19240</strain>
    </source>
</reference>
<keyword evidence="7 9" id="KW-0472">Membrane</keyword>
<evidence type="ECO:0000313" key="11">
    <source>
        <dbReference type="Proteomes" id="UP000029224"/>
    </source>
</evidence>
<feature type="transmembrane region" description="Helical" evidence="9">
    <location>
        <begin position="6"/>
        <end position="27"/>
    </location>
</feature>
<evidence type="ECO:0000256" key="4">
    <source>
        <dbReference type="ARBA" id="ARBA00022519"/>
    </source>
</evidence>
<dbReference type="PANTHER" id="PTHR30574">
    <property type="entry name" value="INNER MEMBRANE PROTEIN YEDE"/>
    <property type="match status" value="1"/>
</dbReference>